<gene>
    <name evidence="2" type="ORF">SAMN05192533_10535</name>
</gene>
<accession>A0A1H8AIY9</accession>
<feature type="compositionally biased region" description="Basic and acidic residues" evidence="1">
    <location>
        <begin position="58"/>
        <end position="68"/>
    </location>
</feature>
<sequence length="68" mass="8024">MSFIDFDDFYRICSDRNNECKHEEVIIIRLKNQPSLDQQSEEKSLQLGPFGTQAKTDGFTEDKHRFLI</sequence>
<feature type="region of interest" description="Disordered" evidence="1">
    <location>
        <begin position="40"/>
        <end position="68"/>
    </location>
</feature>
<keyword evidence="3" id="KW-1185">Reference proteome</keyword>
<protein>
    <submittedName>
        <fullName evidence="2">Uncharacterized protein</fullName>
    </submittedName>
</protein>
<dbReference type="AlphaFoldDB" id="A0A1H8AIY9"/>
<dbReference type="EMBL" id="FOBW01000005">
    <property type="protein sequence ID" value="SEM70690.1"/>
    <property type="molecule type" value="Genomic_DNA"/>
</dbReference>
<evidence type="ECO:0000313" key="3">
    <source>
        <dbReference type="Proteomes" id="UP000198553"/>
    </source>
</evidence>
<evidence type="ECO:0000313" key="2">
    <source>
        <dbReference type="EMBL" id="SEM70690.1"/>
    </source>
</evidence>
<proteinExistence type="predicted"/>
<reference evidence="3" key="1">
    <citation type="submission" date="2016-10" db="EMBL/GenBank/DDBJ databases">
        <authorList>
            <person name="Varghese N."/>
            <person name="Submissions S."/>
        </authorList>
    </citation>
    <scope>NUCLEOTIDE SEQUENCE [LARGE SCALE GENOMIC DNA]</scope>
    <source>
        <strain evidence="3">B48,IBRC-M 10115,DSM 25386,CECT 8001</strain>
    </source>
</reference>
<name>A0A1H8AIY9_9BACI</name>
<organism evidence="2 3">
    <name type="scientific">Mesobacillus persicus</name>
    <dbReference type="NCBI Taxonomy" id="930146"/>
    <lineage>
        <taxon>Bacteria</taxon>
        <taxon>Bacillati</taxon>
        <taxon>Bacillota</taxon>
        <taxon>Bacilli</taxon>
        <taxon>Bacillales</taxon>
        <taxon>Bacillaceae</taxon>
        <taxon>Mesobacillus</taxon>
    </lineage>
</organism>
<evidence type="ECO:0000256" key="1">
    <source>
        <dbReference type="SAM" id="MobiDB-lite"/>
    </source>
</evidence>
<dbReference type="Proteomes" id="UP000198553">
    <property type="component" value="Unassembled WGS sequence"/>
</dbReference>
<dbReference type="RefSeq" id="WP_090743658.1">
    <property type="nucleotide sequence ID" value="NZ_FOBW01000005.1"/>
</dbReference>